<evidence type="ECO:0000256" key="1">
    <source>
        <dbReference type="SAM" id="MobiDB-lite"/>
    </source>
</evidence>
<feature type="compositionally biased region" description="Low complexity" evidence="1">
    <location>
        <begin position="42"/>
        <end position="58"/>
    </location>
</feature>
<dbReference type="Proteomes" id="UP000035489">
    <property type="component" value="Unassembled WGS sequence"/>
</dbReference>
<comment type="caution">
    <text evidence="2">The sequence shown here is derived from an EMBL/GenBank/DDBJ whole genome shotgun (WGS) entry which is preliminary data.</text>
</comment>
<gene>
    <name evidence="2" type="ORF">AA309_11195</name>
</gene>
<keyword evidence="3" id="KW-1185">Reference proteome</keyword>
<evidence type="ECO:0000313" key="3">
    <source>
        <dbReference type="Proteomes" id="UP000035489"/>
    </source>
</evidence>
<dbReference type="EMBL" id="LCYG01000023">
    <property type="protein sequence ID" value="KLK93115.1"/>
    <property type="molecule type" value="Genomic_DNA"/>
</dbReference>
<dbReference type="AlphaFoldDB" id="A0A0H1RD29"/>
<accession>A0A0H1RD29</accession>
<sequence>MVKTWIIECASAGAEALAVPLASQDGRTVLIGMRGMSEMSKSLRASGSGLGAGAASEGEGSRGREERSGSMAEV</sequence>
<organism evidence="2 3">
    <name type="scientific">Microvirga vignae</name>
    <dbReference type="NCBI Taxonomy" id="1225564"/>
    <lineage>
        <taxon>Bacteria</taxon>
        <taxon>Pseudomonadati</taxon>
        <taxon>Pseudomonadota</taxon>
        <taxon>Alphaproteobacteria</taxon>
        <taxon>Hyphomicrobiales</taxon>
        <taxon>Methylobacteriaceae</taxon>
        <taxon>Microvirga</taxon>
    </lineage>
</organism>
<name>A0A0H1RD29_9HYPH</name>
<protein>
    <submittedName>
        <fullName evidence="2">Uncharacterized protein</fullName>
    </submittedName>
</protein>
<reference evidence="2 3" key="1">
    <citation type="submission" date="2015-05" db="EMBL/GenBank/DDBJ databases">
        <title>Draft genome sequence of Microvirga vignae strain BR3299, a novel nitrogen fixing bacteria isolated from Brazil semi-aired region.</title>
        <authorList>
            <person name="Zilli J.E."/>
            <person name="Passos S.R."/>
            <person name="Leite J."/>
            <person name="Baldani J.I."/>
            <person name="Xavier G.R."/>
            <person name="Rumjaneck N.G."/>
            <person name="Simoes-Araujo J.L."/>
        </authorList>
    </citation>
    <scope>NUCLEOTIDE SEQUENCE [LARGE SCALE GENOMIC DNA]</scope>
    <source>
        <strain evidence="2 3">BR3299</strain>
    </source>
</reference>
<proteinExistence type="predicted"/>
<dbReference type="PATRIC" id="fig|1225564.3.peg.2913"/>
<evidence type="ECO:0000313" key="2">
    <source>
        <dbReference type="EMBL" id="KLK93115.1"/>
    </source>
</evidence>
<feature type="region of interest" description="Disordered" evidence="1">
    <location>
        <begin position="42"/>
        <end position="74"/>
    </location>
</feature>
<feature type="compositionally biased region" description="Basic and acidic residues" evidence="1">
    <location>
        <begin position="59"/>
        <end position="68"/>
    </location>
</feature>